<evidence type="ECO:0000259" key="1">
    <source>
        <dbReference type="Pfam" id="PF07883"/>
    </source>
</evidence>
<feature type="domain" description="Cupin type-2" evidence="1">
    <location>
        <begin position="41"/>
        <end position="101"/>
    </location>
</feature>
<name>A0AA49GSB5_9BACT</name>
<protein>
    <submittedName>
        <fullName evidence="2">Cupin domain-containing protein</fullName>
    </submittedName>
</protein>
<dbReference type="CDD" id="cd02238">
    <property type="entry name" value="cupin_KdgF"/>
    <property type="match status" value="1"/>
</dbReference>
<dbReference type="Pfam" id="PF07883">
    <property type="entry name" value="Cupin_2"/>
    <property type="match status" value="1"/>
</dbReference>
<dbReference type="AlphaFoldDB" id="A0AA49GSB5"/>
<evidence type="ECO:0000313" key="2">
    <source>
        <dbReference type="EMBL" id="WKN36389.1"/>
    </source>
</evidence>
<accession>A0AA49GSB5</accession>
<organism evidence="2">
    <name type="scientific">Roseihalotalea indica</name>
    <dbReference type="NCBI Taxonomy" id="2867963"/>
    <lineage>
        <taxon>Bacteria</taxon>
        <taxon>Pseudomonadati</taxon>
        <taxon>Bacteroidota</taxon>
        <taxon>Cytophagia</taxon>
        <taxon>Cytophagales</taxon>
        <taxon>Catalimonadaceae</taxon>
        <taxon>Roseihalotalea</taxon>
    </lineage>
</organism>
<dbReference type="EMBL" id="CP120682">
    <property type="protein sequence ID" value="WKN36389.1"/>
    <property type="molecule type" value="Genomic_DNA"/>
</dbReference>
<dbReference type="InterPro" id="IPR011051">
    <property type="entry name" value="RmlC_Cupin_sf"/>
</dbReference>
<gene>
    <name evidence="2" type="ORF">K4G66_28930</name>
</gene>
<dbReference type="SUPFAM" id="SSF51182">
    <property type="entry name" value="RmlC-like cupins"/>
    <property type="match status" value="1"/>
</dbReference>
<proteinExistence type="predicted"/>
<dbReference type="Gene3D" id="2.60.120.10">
    <property type="entry name" value="Jelly Rolls"/>
    <property type="match status" value="1"/>
</dbReference>
<dbReference type="PANTHER" id="PTHR40112:SF1">
    <property type="entry name" value="H2HPP ISOMERASE"/>
    <property type="match status" value="1"/>
</dbReference>
<dbReference type="PANTHER" id="PTHR40112">
    <property type="entry name" value="H2HPP ISOMERASE"/>
    <property type="match status" value="1"/>
</dbReference>
<dbReference type="InterPro" id="IPR052535">
    <property type="entry name" value="Bacilysin_H2HPP_isomerase"/>
</dbReference>
<sequence length="112" mass="12523">MPTLSYKHTTPEKVGEGIERRLVHTDTLMTAVLDFSGGPKAEPDPFHSHPHEQTCYIAEGKVLFLMEGEEPVELSAGDLFYVPSGKSHAIQLLSERARLVDSFTPIREDFLK</sequence>
<dbReference type="InterPro" id="IPR013096">
    <property type="entry name" value="Cupin_2"/>
</dbReference>
<reference evidence="2" key="1">
    <citation type="journal article" date="2023" name="Comput. Struct. Biotechnol. J.">
        <title>Discovery of a novel marine Bacteroidetes with a rich repertoire of carbohydrate-active enzymes.</title>
        <authorList>
            <person name="Chen B."/>
            <person name="Liu G."/>
            <person name="Chen Q."/>
            <person name="Wang H."/>
            <person name="Liu L."/>
            <person name="Tang K."/>
        </authorList>
    </citation>
    <scope>NUCLEOTIDE SEQUENCE</scope>
    <source>
        <strain evidence="2">TK19036</strain>
    </source>
</reference>
<dbReference type="InterPro" id="IPR014710">
    <property type="entry name" value="RmlC-like_jellyroll"/>
</dbReference>
<reference evidence="2" key="2">
    <citation type="journal article" date="2024" name="Antonie Van Leeuwenhoek">
        <title>Roseihalotalea indica gen. nov., sp. nov., a halophilic Bacteroidetes from mesopelagic Southwest Indian Ocean with higher carbohydrate metabolic potential.</title>
        <authorList>
            <person name="Chen B."/>
            <person name="Zhang M."/>
            <person name="Lin D."/>
            <person name="Ye J."/>
            <person name="Tang K."/>
        </authorList>
    </citation>
    <scope>NUCLEOTIDE SEQUENCE</scope>
    <source>
        <strain evidence="2">TK19036</strain>
    </source>
</reference>